<evidence type="ECO:0000313" key="2">
    <source>
        <dbReference type="EMBL" id="MBO9203114.1"/>
    </source>
</evidence>
<feature type="domain" description="DUF6881" evidence="1">
    <location>
        <begin position="2"/>
        <end position="90"/>
    </location>
</feature>
<protein>
    <recommendedName>
        <fullName evidence="1">DUF6881 domain-containing protein</fullName>
    </recommendedName>
</protein>
<proteinExistence type="predicted"/>
<keyword evidence="3" id="KW-1185">Reference proteome</keyword>
<name>A0ABS3YYV9_9BACT</name>
<dbReference type="Pfam" id="PF21812">
    <property type="entry name" value="DUF6881"/>
    <property type="match status" value="1"/>
</dbReference>
<reference evidence="2 3" key="1">
    <citation type="submission" date="2021-03" db="EMBL/GenBank/DDBJ databases">
        <title>Assistant Professor.</title>
        <authorList>
            <person name="Huq M.A."/>
        </authorList>
    </citation>
    <scope>NUCLEOTIDE SEQUENCE [LARGE SCALE GENOMIC DNA]</scope>
    <source>
        <strain evidence="2 3">MAH-29</strain>
    </source>
</reference>
<evidence type="ECO:0000313" key="3">
    <source>
        <dbReference type="Proteomes" id="UP000677244"/>
    </source>
</evidence>
<dbReference type="EMBL" id="JAGHKO010000005">
    <property type="protein sequence ID" value="MBO9203114.1"/>
    <property type="molecule type" value="Genomic_DNA"/>
</dbReference>
<gene>
    <name evidence="2" type="ORF">J7I42_22680</name>
</gene>
<sequence>MEYFKASWIHDLVDEPILFYSELDNERNEIRKVEVYGDGSFGLADANFEFGGTKLGLEPVPSIEEINSEPEFLAQIITKEEFEEVWAEYIGFLKKG</sequence>
<evidence type="ECO:0000259" key="1">
    <source>
        <dbReference type="Pfam" id="PF21812"/>
    </source>
</evidence>
<dbReference type="InterPro" id="IPR049248">
    <property type="entry name" value="DUF6881"/>
</dbReference>
<comment type="caution">
    <text evidence="2">The sequence shown here is derived from an EMBL/GenBank/DDBJ whole genome shotgun (WGS) entry which is preliminary data.</text>
</comment>
<organism evidence="2 3">
    <name type="scientific">Niastella soli</name>
    <dbReference type="NCBI Taxonomy" id="2821487"/>
    <lineage>
        <taxon>Bacteria</taxon>
        <taxon>Pseudomonadati</taxon>
        <taxon>Bacteroidota</taxon>
        <taxon>Chitinophagia</taxon>
        <taxon>Chitinophagales</taxon>
        <taxon>Chitinophagaceae</taxon>
        <taxon>Niastella</taxon>
    </lineage>
</organism>
<dbReference type="RefSeq" id="WP_209141167.1">
    <property type="nucleotide sequence ID" value="NZ_JAGHKO010000005.1"/>
</dbReference>
<dbReference type="Proteomes" id="UP000677244">
    <property type="component" value="Unassembled WGS sequence"/>
</dbReference>
<accession>A0ABS3YYV9</accession>